<evidence type="ECO:0000256" key="1">
    <source>
        <dbReference type="ARBA" id="ARBA00023015"/>
    </source>
</evidence>
<keyword evidence="2" id="KW-0238">DNA-binding</keyword>
<reference evidence="6" key="2">
    <citation type="journal article" date="2024" name="Plant">
        <title>Genomic evolution and insights into agronomic trait innovations of Sesamum species.</title>
        <authorList>
            <person name="Miao H."/>
            <person name="Wang L."/>
            <person name="Qu L."/>
            <person name="Liu H."/>
            <person name="Sun Y."/>
            <person name="Le M."/>
            <person name="Wang Q."/>
            <person name="Wei S."/>
            <person name="Zheng Y."/>
            <person name="Lin W."/>
            <person name="Duan Y."/>
            <person name="Cao H."/>
            <person name="Xiong S."/>
            <person name="Wang X."/>
            <person name="Wei L."/>
            <person name="Li C."/>
            <person name="Ma Q."/>
            <person name="Ju M."/>
            <person name="Zhao R."/>
            <person name="Li G."/>
            <person name="Mu C."/>
            <person name="Tian Q."/>
            <person name="Mei H."/>
            <person name="Zhang T."/>
            <person name="Gao T."/>
            <person name="Zhang H."/>
        </authorList>
    </citation>
    <scope>NUCLEOTIDE SEQUENCE</scope>
    <source>
        <strain evidence="6">KEN1</strain>
    </source>
</reference>
<dbReference type="PANTHER" id="PTHR47074">
    <property type="entry name" value="BNAC02G40300D PROTEIN"/>
    <property type="match status" value="1"/>
</dbReference>
<dbReference type="InterPro" id="IPR044730">
    <property type="entry name" value="RNase_H-like_dom_plant"/>
</dbReference>
<dbReference type="PROSITE" id="PS51005">
    <property type="entry name" value="NAC"/>
    <property type="match status" value="1"/>
</dbReference>
<dbReference type="Pfam" id="PF13456">
    <property type="entry name" value="RVT_3"/>
    <property type="match status" value="1"/>
</dbReference>
<dbReference type="GO" id="GO:0004523">
    <property type="term" value="F:RNA-DNA hybrid ribonuclease activity"/>
    <property type="evidence" value="ECO:0007669"/>
    <property type="project" value="InterPro"/>
</dbReference>
<evidence type="ECO:0000256" key="3">
    <source>
        <dbReference type="ARBA" id="ARBA00023163"/>
    </source>
</evidence>
<dbReference type="AlphaFoldDB" id="A0AAW2VIP0"/>
<dbReference type="InterPro" id="IPR036093">
    <property type="entry name" value="NAC_dom_sf"/>
</dbReference>
<reference evidence="6" key="1">
    <citation type="submission" date="2020-06" db="EMBL/GenBank/DDBJ databases">
        <authorList>
            <person name="Li T."/>
            <person name="Hu X."/>
            <person name="Zhang T."/>
            <person name="Song X."/>
            <person name="Zhang H."/>
            <person name="Dai N."/>
            <person name="Sheng W."/>
            <person name="Hou X."/>
            <person name="Wei L."/>
        </authorList>
    </citation>
    <scope>NUCLEOTIDE SEQUENCE</scope>
    <source>
        <strain evidence="6">KEN1</strain>
        <tissue evidence="6">Leaf</tissue>
    </source>
</reference>
<keyword evidence="4" id="KW-0539">Nucleus</keyword>
<dbReference type="CDD" id="cd06222">
    <property type="entry name" value="RNase_H_like"/>
    <property type="match status" value="1"/>
</dbReference>
<keyword evidence="3" id="KW-0804">Transcription</keyword>
<dbReference type="InterPro" id="IPR012337">
    <property type="entry name" value="RNaseH-like_sf"/>
</dbReference>
<dbReference type="EMBL" id="JACGWN010000010">
    <property type="protein sequence ID" value="KAL0428130.1"/>
    <property type="molecule type" value="Genomic_DNA"/>
</dbReference>
<dbReference type="InterPro" id="IPR036397">
    <property type="entry name" value="RNaseH_sf"/>
</dbReference>
<gene>
    <name evidence="6" type="ORF">Slati_2987800</name>
</gene>
<dbReference type="InterPro" id="IPR052929">
    <property type="entry name" value="RNase_H-like_EbsB-rel"/>
</dbReference>
<dbReference type="SUPFAM" id="SSF101941">
    <property type="entry name" value="NAC domain"/>
    <property type="match status" value="1"/>
</dbReference>
<dbReference type="Gene3D" id="3.30.420.10">
    <property type="entry name" value="Ribonuclease H-like superfamily/Ribonuclease H"/>
    <property type="match status" value="1"/>
</dbReference>
<feature type="domain" description="NAC" evidence="5">
    <location>
        <begin position="1"/>
        <end position="110"/>
    </location>
</feature>
<comment type="caution">
    <text evidence="6">The sequence shown here is derived from an EMBL/GenBank/DDBJ whole genome shotgun (WGS) entry which is preliminary data.</text>
</comment>
<accession>A0AAW2VIP0</accession>
<dbReference type="InterPro" id="IPR002156">
    <property type="entry name" value="RNaseH_domain"/>
</dbReference>
<protein>
    <submittedName>
        <fullName evidence="6">NAC domain-containing protein</fullName>
    </submittedName>
</protein>
<keyword evidence="1" id="KW-0805">Transcription regulation</keyword>
<evidence type="ECO:0000256" key="2">
    <source>
        <dbReference type="ARBA" id="ARBA00023125"/>
    </source>
</evidence>
<dbReference type="Pfam" id="PF02365">
    <property type="entry name" value="NAM"/>
    <property type="match status" value="1"/>
</dbReference>
<evidence type="ECO:0000256" key="4">
    <source>
        <dbReference type="ARBA" id="ARBA00023242"/>
    </source>
</evidence>
<dbReference type="Gene3D" id="2.170.150.80">
    <property type="entry name" value="NAC domain"/>
    <property type="match status" value="1"/>
</dbReference>
<sequence length="641" mass="72214">MLRGDDREKEWYLFSPRKRISSGGTRADRTTPYGHWKATSGDRPIKHNGEVVGYRNTLVYIKRKSPASTAKKTDWIMHEYRLKDLPKLVDTAENNNRLSDEIVLCRIHNHNKKYRRNCGGAIRYTENHWNQSIPTVEEEDQQQQQIFSAAPETSHCTNPLAQDDFDELRKESLQNPSCFGGKAVLIQAVVQAIPSYAMSCFRFPTTLLQEFQSLAANFFWHHGDRRRVHWLAWNQMCRRTRPSYTWRSNLAAMELFRSGCRWRIGMGHSVNIWKDPWIPRTPSFRIVTPKPPHCPLQLVSDLTLEDSSIVGASDLLVWHYSQNGIFTMRSAYHLALSLASPAGPSGNRWASDVWKKVRQANIPNKAKVFIWRAVCDILPTTSNLQKRLKQQGACCPFCDSVEENSIHALLRCSFARQVWALSGVRWKDIDVHVGSAEEWLAGLLNHLSPSDFNLVVDFARYYLSAFSNQSPKVALAKPSLQSSWLPPPAGWIKINFDGSILVGGPTLGLGGIARDKAGSCVAWLYHRLTCGGSAELAEAFVTREAIRFARSFQWPRVILEGDCRPLMDKLAFALPDPSASSPLVADVLLLCLFFSVVSFSFVLRTGNAVADLLARSALNQDGDSSLLPSGLFDVILDDLKN</sequence>
<dbReference type="Pfam" id="PF13966">
    <property type="entry name" value="zf-RVT"/>
    <property type="match status" value="1"/>
</dbReference>
<name>A0AAW2VIP0_9LAMI</name>
<dbReference type="GO" id="GO:0006355">
    <property type="term" value="P:regulation of DNA-templated transcription"/>
    <property type="evidence" value="ECO:0007669"/>
    <property type="project" value="InterPro"/>
</dbReference>
<evidence type="ECO:0000259" key="5">
    <source>
        <dbReference type="PROSITE" id="PS51005"/>
    </source>
</evidence>
<dbReference type="GO" id="GO:0003677">
    <property type="term" value="F:DNA binding"/>
    <property type="evidence" value="ECO:0007669"/>
    <property type="project" value="UniProtKB-KW"/>
</dbReference>
<dbReference type="InterPro" id="IPR026960">
    <property type="entry name" value="RVT-Znf"/>
</dbReference>
<dbReference type="InterPro" id="IPR003441">
    <property type="entry name" value="NAC-dom"/>
</dbReference>
<dbReference type="PANTHER" id="PTHR47074:SF11">
    <property type="entry name" value="REVERSE TRANSCRIPTASE-LIKE PROTEIN"/>
    <property type="match status" value="1"/>
</dbReference>
<dbReference type="SUPFAM" id="SSF53098">
    <property type="entry name" value="Ribonuclease H-like"/>
    <property type="match status" value="1"/>
</dbReference>
<organism evidence="6">
    <name type="scientific">Sesamum latifolium</name>
    <dbReference type="NCBI Taxonomy" id="2727402"/>
    <lineage>
        <taxon>Eukaryota</taxon>
        <taxon>Viridiplantae</taxon>
        <taxon>Streptophyta</taxon>
        <taxon>Embryophyta</taxon>
        <taxon>Tracheophyta</taxon>
        <taxon>Spermatophyta</taxon>
        <taxon>Magnoliopsida</taxon>
        <taxon>eudicotyledons</taxon>
        <taxon>Gunneridae</taxon>
        <taxon>Pentapetalae</taxon>
        <taxon>asterids</taxon>
        <taxon>lamiids</taxon>
        <taxon>Lamiales</taxon>
        <taxon>Pedaliaceae</taxon>
        <taxon>Sesamum</taxon>
    </lineage>
</organism>
<evidence type="ECO:0000313" key="6">
    <source>
        <dbReference type="EMBL" id="KAL0428130.1"/>
    </source>
</evidence>
<proteinExistence type="predicted"/>